<keyword evidence="8" id="KW-1185">Reference proteome</keyword>
<gene>
    <name evidence="7" type="ORF">K490DRAFT_65497</name>
</gene>
<feature type="transmembrane region" description="Helical" evidence="6">
    <location>
        <begin position="232"/>
        <end position="252"/>
    </location>
</feature>
<name>A0A9P4HWC4_9PEZI</name>
<dbReference type="GO" id="GO:0016020">
    <property type="term" value="C:membrane"/>
    <property type="evidence" value="ECO:0007669"/>
    <property type="project" value="UniProtKB-SubCell"/>
</dbReference>
<accession>A0A9P4HWC4</accession>
<feature type="transmembrane region" description="Helical" evidence="6">
    <location>
        <begin position="81"/>
        <end position="100"/>
    </location>
</feature>
<dbReference type="InterPro" id="IPR005828">
    <property type="entry name" value="MFS_sugar_transport-like"/>
</dbReference>
<dbReference type="GO" id="GO:0005351">
    <property type="term" value="F:carbohydrate:proton symporter activity"/>
    <property type="evidence" value="ECO:0007669"/>
    <property type="project" value="TreeGrafter"/>
</dbReference>
<feature type="transmembrane region" description="Helical" evidence="6">
    <location>
        <begin position="12"/>
        <end position="34"/>
    </location>
</feature>
<dbReference type="PANTHER" id="PTHR48022">
    <property type="entry name" value="PLASTIDIC GLUCOSE TRANSPORTER 4"/>
    <property type="match status" value="1"/>
</dbReference>
<dbReference type="PROSITE" id="PS00217">
    <property type="entry name" value="SUGAR_TRANSPORT_2"/>
    <property type="match status" value="1"/>
</dbReference>
<dbReference type="PANTHER" id="PTHR48022:SF2">
    <property type="entry name" value="PLASTIDIC GLUCOSE TRANSPORTER 4"/>
    <property type="match status" value="1"/>
</dbReference>
<feature type="transmembrane region" description="Helical" evidence="6">
    <location>
        <begin position="54"/>
        <end position="74"/>
    </location>
</feature>
<feature type="transmembrane region" description="Helical" evidence="6">
    <location>
        <begin position="106"/>
        <end position="127"/>
    </location>
</feature>
<protein>
    <submittedName>
        <fullName evidence="7">MFS general substrate transporter</fullName>
    </submittedName>
</protein>
<dbReference type="Pfam" id="PF00083">
    <property type="entry name" value="Sugar_tr"/>
    <property type="match status" value="2"/>
</dbReference>
<evidence type="ECO:0000256" key="3">
    <source>
        <dbReference type="ARBA" id="ARBA00022989"/>
    </source>
</evidence>
<feature type="transmembrane region" description="Helical" evidence="6">
    <location>
        <begin position="170"/>
        <end position="188"/>
    </location>
</feature>
<comment type="caution">
    <text evidence="7">The sequence shown here is derived from an EMBL/GenBank/DDBJ whole genome shotgun (WGS) entry which is preliminary data.</text>
</comment>
<dbReference type="Proteomes" id="UP000799776">
    <property type="component" value="Unassembled WGS sequence"/>
</dbReference>
<evidence type="ECO:0000256" key="5">
    <source>
        <dbReference type="SAM" id="MobiDB-lite"/>
    </source>
</evidence>
<organism evidence="7 8">
    <name type="scientific">Saccharata proteae CBS 121410</name>
    <dbReference type="NCBI Taxonomy" id="1314787"/>
    <lineage>
        <taxon>Eukaryota</taxon>
        <taxon>Fungi</taxon>
        <taxon>Dikarya</taxon>
        <taxon>Ascomycota</taxon>
        <taxon>Pezizomycotina</taxon>
        <taxon>Dothideomycetes</taxon>
        <taxon>Dothideomycetes incertae sedis</taxon>
        <taxon>Botryosphaeriales</taxon>
        <taxon>Saccharataceae</taxon>
        <taxon>Saccharata</taxon>
    </lineage>
</organism>
<reference evidence="7" key="1">
    <citation type="journal article" date="2020" name="Stud. Mycol.">
        <title>101 Dothideomycetes genomes: a test case for predicting lifestyles and emergence of pathogens.</title>
        <authorList>
            <person name="Haridas S."/>
            <person name="Albert R."/>
            <person name="Binder M."/>
            <person name="Bloem J."/>
            <person name="Labutti K."/>
            <person name="Salamov A."/>
            <person name="Andreopoulos B."/>
            <person name="Baker S."/>
            <person name="Barry K."/>
            <person name="Bills G."/>
            <person name="Bluhm B."/>
            <person name="Cannon C."/>
            <person name="Castanera R."/>
            <person name="Culley D."/>
            <person name="Daum C."/>
            <person name="Ezra D."/>
            <person name="Gonzalez J."/>
            <person name="Henrissat B."/>
            <person name="Kuo A."/>
            <person name="Liang C."/>
            <person name="Lipzen A."/>
            <person name="Lutzoni F."/>
            <person name="Magnuson J."/>
            <person name="Mondo S."/>
            <person name="Nolan M."/>
            <person name="Ohm R."/>
            <person name="Pangilinan J."/>
            <person name="Park H.-J."/>
            <person name="Ramirez L."/>
            <person name="Alfaro M."/>
            <person name="Sun H."/>
            <person name="Tritt A."/>
            <person name="Yoshinaga Y."/>
            <person name="Zwiers L.-H."/>
            <person name="Turgeon B."/>
            <person name="Goodwin S."/>
            <person name="Spatafora J."/>
            <person name="Crous P."/>
            <person name="Grigoriev I."/>
        </authorList>
    </citation>
    <scope>NUCLEOTIDE SEQUENCE</scope>
    <source>
        <strain evidence="7">CBS 121410</strain>
    </source>
</reference>
<keyword evidence="3 6" id="KW-1133">Transmembrane helix</keyword>
<evidence type="ECO:0000256" key="6">
    <source>
        <dbReference type="SAM" id="Phobius"/>
    </source>
</evidence>
<evidence type="ECO:0000256" key="1">
    <source>
        <dbReference type="ARBA" id="ARBA00004141"/>
    </source>
</evidence>
<keyword evidence="2 6" id="KW-0812">Transmembrane</keyword>
<dbReference type="OrthoDB" id="6133115at2759"/>
<feature type="transmembrane region" description="Helical" evidence="6">
    <location>
        <begin position="195"/>
        <end position="220"/>
    </location>
</feature>
<dbReference type="InterPro" id="IPR050360">
    <property type="entry name" value="MFS_Sugar_Transporters"/>
</dbReference>
<dbReference type="Gene3D" id="1.20.1250.20">
    <property type="entry name" value="MFS general substrate transporter like domains"/>
    <property type="match status" value="2"/>
</dbReference>
<dbReference type="SUPFAM" id="SSF103473">
    <property type="entry name" value="MFS general substrate transporter"/>
    <property type="match status" value="1"/>
</dbReference>
<evidence type="ECO:0000313" key="7">
    <source>
        <dbReference type="EMBL" id="KAF2087656.1"/>
    </source>
</evidence>
<evidence type="ECO:0000256" key="2">
    <source>
        <dbReference type="ARBA" id="ARBA00022692"/>
    </source>
</evidence>
<keyword evidence="4 6" id="KW-0472">Membrane</keyword>
<feature type="region of interest" description="Disordered" evidence="5">
    <location>
        <begin position="371"/>
        <end position="391"/>
    </location>
</feature>
<dbReference type="InterPro" id="IPR005829">
    <property type="entry name" value="Sugar_transporter_CS"/>
</dbReference>
<sequence>MVLQGDELYRNAVIAGALGFITFGCDAGVLGGVLSYRSLQEAIKAPTTTVTSMITSIFLVASWFGCIIISLFGMRMGRRSWILLEEVIQIICTIICATSYSYGQLIAGRLFVGIGNGLCTSMILVYVAEMATVTSKRRAGVNMMICAAALGIALAYWVDLQDARRIRTGVILVGIGYMIGTDMVYYYMKTIFRTYLGLSSVTASALPAVATTVLTITNYLGVIFMEKLSRRTWLIAGAIAQTVFMACFNVFGPTWGPVPYVYASEFMPLRYRHIGFALSVSAQWISGFLTTSAGPIAIADPSVSWKTWIWFLVFNAIAGPYVYFCCPETRGRTLEEVNSIFMSERLQNTSAAKQLGHMKLSGTEDNFSVEEKGVPKVNAKPGSPSSRESRHAISFHSAKNQAYSARIHGGARLVYLSEIAATTDDV</sequence>
<comment type="subcellular location">
    <subcellularLocation>
        <location evidence="1">Membrane</location>
        <topology evidence="1">Multi-pass membrane protein</topology>
    </subcellularLocation>
</comment>
<feature type="transmembrane region" description="Helical" evidence="6">
    <location>
        <begin position="139"/>
        <end position="158"/>
    </location>
</feature>
<feature type="transmembrane region" description="Helical" evidence="6">
    <location>
        <begin position="273"/>
        <end position="296"/>
    </location>
</feature>
<dbReference type="AlphaFoldDB" id="A0A9P4HWC4"/>
<dbReference type="EMBL" id="ML978719">
    <property type="protein sequence ID" value="KAF2087656.1"/>
    <property type="molecule type" value="Genomic_DNA"/>
</dbReference>
<dbReference type="InterPro" id="IPR036259">
    <property type="entry name" value="MFS_trans_sf"/>
</dbReference>
<evidence type="ECO:0000313" key="8">
    <source>
        <dbReference type="Proteomes" id="UP000799776"/>
    </source>
</evidence>
<feature type="transmembrane region" description="Helical" evidence="6">
    <location>
        <begin position="308"/>
        <end position="326"/>
    </location>
</feature>
<proteinExistence type="predicted"/>
<evidence type="ECO:0000256" key="4">
    <source>
        <dbReference type="ARBA" id="ARBA00023136"/>
    </source>
</evidence>